<protein>
    <submittedName>
        <fullName evidence="6">Transcriptional repressor SdpR</fullName>
    </submittedName>
    <submittedName>
        <fullName evidence="5">Winged helix-turn-helix transcriptional regulator</fullName>
    </submittedName>
</protein>
<reference evidence="5 8" key="2">
    <citation type="submission" date="2020-12" db="EMBL/GenBank/DDBJ databases">
        <title>FDA dAtabase for Regulatory Grade micrObial Sequences (FDA-ARGOS): Supporting development and validation of Infectious Disease Dx tests.</title>
        <authorList>
            <person name="Nelson B."/>
            <person name="Plummer A."/>
            <person name="Tallon L."/>
            <person name="Sadzewicz L."/>
            <person name="Zhao X."/>
            <person name="Boylan J."/>
            <person name="Ott S."/>
            <person name="Bowen H."/>
            <person name="Vavikolanu K."/>
            <person name="Mehta A."/>
            <person name="Aluvathingal J."/>
            <person name="Nadendla S."/>
            <person name="Myers T."/>
            <person name="Yan Y."/>
            <person name="Sichtig H."/>
        </authorList>
    </citation>
    <scope>NUCLEOTIDE SEQUENCE [LARGE SCALE GENOMIC DNA]</scope>
    <source>
        <strain evidence="5 8">FDAARGOS_923</strain>
    </source>
</reference>
<dbReference type="EMBL" id="CP065647">
    <property type="protein sequence ID" value="QPR72632.1"/>
    <property type="molecule type" value="Genomic_DNA"/>
</dbReference>
<keyword evidence="2" id="KW-0238">DNA-binding</keyword>
<dbReference type="NCBIfam" id="NF033788">
    <property type="entry name" value="HTH_metalloreg"/>
    <property type="match status" value="1"/>
</dbReference>
<sequence length="94" mass="10783">MNQTFKALADPTRRKILNLLKDRDMTAGEISDQFQMSKPSISQHLKILKQAELIQDEKKGQYIIYSLNTTMFQEIIGWAFSFTEQAGKDKGDAK</sequence>
<dbReference type="PANTHER" id="PTHR33154">
    <property type="entry name" value="TRANSCRIPTIONAL REGULATOR, ARSR FAMILY"/>
    <property type="match status" value="1"/>
</dbReference>
<keyword evidence="3" id="KW-0804">Transcription</keyword>
<dbReference type="CDD" id="cd00090">
    <property type="entry name" value="HTH_ARSR"/>
    <property type="match status" value="1"/>
</dbReference>
<dbReference type="FunFam" id="1.10.10.10:FF:000423">
    <property type="entry name" value="Transcriptional regulator ArsR"/>
    <property type="match status" value="1"/>
</dbReference>
<dbReference type="InterPro" id="IPR051081">
    <property type="entry name" value="HTH_MetalResp_TranReg"/>
</dbReference>
<dbReference type="SMART" id="SM00418">
    <property type="entry name" value="HTH_ARSR"/>
    <property type="match status" value="1"/>
</dbReference>
<evidence type="ECO:0000313" key="5">
    <source>
        <dbReference type="EMBL" id="QPR72632.1"/>
    </source>
</evidence>
<reference evidence="6 7" key="1">
    <citation type="submission" date="2019-06" db="EMBL/GenBank/DDBJ databases">
        <title>Genome sequence analysis of &gt;100 Bacillus licheniformis strains suggests intrinsic resistance to this species.</title>
        <authorList>
            <person name="Wels M."/>
            <person name="Siezen R.J."/>
            <person name="Johansen E."/>
            <person name="Stuer-Lauridsen B."/>
            <person name="Bjerre K."/>
            <person name="Nielsen B.K.K."/>
        </authorList>
    </citation>
    <scope>NUCLEOTIDE SEQUENCE [LARGE SCALE GENOMIC DNA]</scope>
    <source>
        <strain evidence="6 7">BAC-16736</strain>
    </source>
</reference>
<dbReference type="PANTHER" id="PTHR33154:SF33">
    <property type="entry name" value="TRANSCRIPTIONAL REPRESSOR SDPR"/>
    <property type="match status" value="1"/>
</dbReference>
<gene>
    <name evidence="6" type="ORF">CHCC16736_1050</name>
    <name evidence="5" type="ORF">I6G80_23080</name>
</gene>
<dbReference type="InterPro" id="IPR001845">
    <property type="entry name" value="HTH_ArsR_DNA-bd_dom"/>
</dbReference>
<evidence type="ECO:0000259" key="4">
    <source>
        <dbReference type="PROSITE" id="PS50987"/>
    </source>
</evidence>
<evidence type="ECO:0000313" key="6">
    <source>
        <dbReference type="EMBL" id="TWL24249.1"/>
    </source>
</evidence>
<evidence type="ECO:0000256" key="2">
    <source>
        <dbReference type="ARBA" id="ARBA00023125"/>
    </source>
</evidence>
<dbReference type="Proteomes" id="UP000595038">
    <property type="component" value="Chromosome"/>
</dbReference>
<dbReference type="AlphaFoldDB" id="A0A1Y0YEV1"/>
<dbReference type="Proteomes" id="UP000435910">
    <property type="component" value="Unassembled WGS sequence"/>
</dbReference>
<dbReference type="PRINTS" id="PR00778">
    <property type="entry name" value="HTHARSR"/>
</dbReference>
<dbReference type="RefSeq" id="WP_009329070.1">
    <property type="nucleotide sequence ID" value="NZ_BEXU01000042.1"/>
</dbReference>
<evidence type="ECO:0000256" key="1">
    <source>
        <dbReference type="ARBA" id="ARBA00023015"/>
    </source>
</evidence>
<dbReference type="SUPFAM" id="SSF46785">
    <property type="entry name" value="Winged helix' DNA-binding domain"/>
    <property type="match status" value="1"/>
</dbReference>
<keyword evidence="1" id="KW-0805">Transcription regulation</keyword>
<dbReference type="EMBL" id="NILC01000027">
    <property type="protein sequence ID" value="TWL24249.1"/>
    <property type="molecule type" value="Genomic_DNA"/>
</dbReference>
<evidence type="ECO:0000313" key="8">
    <source>
        <dbReference type="Proteomes" id="UP000595038"/>
    </source>
</evidence>
<dbReference type="GO" id="GO:0003677">
    <property type="term" value="F:DNA binding"/>
    <property type="evidence" value="ECO:0007669"/>
    <property type="project" value="UniProtKB-KW"/>
</dbReference>
<dbReference type="InterPro" id="IPR047796">
    <property type="entry name" value="SdpR-like_repress"/>
</dbReference>
<dbReference type="InterPro" id="IPR036390">
    <property type="entry name" value="WH_DNA-bd_sf"/>
</dbReference>
<dbReference type="InterPro" id="IPR036388">
    <property type="entry name" value="WH-like_DNA-bd_sf"/>
</dbReference>
<organism evidence="6 7">
    <name type="scientific">Bacillus licheniformis</name>
    <dbReference type="NCBI Taxonomy" id="1402"/>
    <lineage>
        <taxon>Bacteria</taxon>
        <taxon>Bacillati</taxon>
        <taxon>Bacillota</taxon>
        <taxon>Bacilli</taxon>
        <taxon>Bacillales</taxon>
        <taxon>Bacillaceae</taxon>
        <taxon>Bacillus</taxon>
    </lineage>
</organism>
<evidence type="ECO:0000313" key="7">
    <source>
        <dbReference type="Proteomes" id="UP000435910"/>
    </source>
</evidence>
<accession>A0A1Y0YEV1</accession>
<dbReference type="GO" id="GO:0003700">
    <property type="term" value="F:DNA-binding transcription factor activity"/>
    <property type="evidence" value="ECO:0007669"/>
    <property type="project" value="InterPro"/>
</dbReference>
<dbReference type="Pfam" id="PF01022">
    <property type="entry name" value="HTH_5"/>
    <property type="match status" value="1"/>
</dbReference>
<dbReference type="Gene3D" id="1.10.10.10">
    <property type="entry name" value="Winged helix-like DNA-binding domain superfamily/Winged helix DNA-binding domain"/>
    <property type="match status" value="1"/>
</dbReference>
<dbReference type="GeneID" id="76974316"/>
<dbReference type="PROSITE" id="PS50987">
    <property type="entry name" value="HTH_ARSR_2"/>
    <property type="match status" value="1"/>
</dbReference>
<dbReference type="OMA" id="EKDMTAG"/>
<name>A0A1Y0YEV1_BACLI</name>
<dbReference type="InterPro" id="IPR011991">
    <property type="entry name" value="ArsR-like_HTH"/>
</dbReference>
<proteinExistence type="predicted"/>
<feature type="domain" description="HTH arsR-type" evidence="4">
    <location>
        <begin position="1"/>
        <end position="87"/>
    </location>
</feature>
<evidence type="ECO:0000256" key="3">
    <source>
        <dbReference type="ARBA" id="ARBA00023163"/>
    </source>
</evidence>
<dbReference type="NCBIfam" id="NF033789">
    <property type="entry name" value="repress_SdpR"/>
    <property type="match status" value="1"/>
</dbReference>